<dbReference type="InterPro" id="IPR000477">
    <property type="entry name" value="RT_dom"/>
</dbReference>
<protein>
    <recommendedName>
        <fullName evidence="2">ribonuclease H</fullName>
        <ecNumber evidence="2">3.1.26.4</ecNumber>
    </recommendedName>
</protein>
<keyword evidence="6" id="KW-1185">Reference proteome</keyword>
<organism evidence="5 6">
    <name type="scientific">Grus japonensis</name>
    <name type="common">Japanese crane</name>
    <name type="synonym">Red-crowned crane</name>
    <dbReference type="NCBI Taxonomy" id="30415"/>
    <lineage>
        <taxon>Eukaryota</taxon>
        <taxon>Metazoa</taxon>
        <taxon>Chordata</taxon>
        <taxon>Craniata</taxon>
        <taxon>Vertebrata</taxon>
        <taxon>Euteleostomi</taxon>
        <taxon>Archelosauria</taxon>
        <taxon>Archosauria</taxon>
        <taxon>Dinosauria</taxon>
        <taxon>Saurischia</taxon>
        <taxon>Theropoda</taxon>
        <taxon>Coelurosauria</taxon>
        <taxon>Aves</taxon>
        <taxon>Neognathae</taxon>
        <taxon>Neoaves</taxon>
        <taxon>Gruiformes</taxon>
        <taxon>Gruidae</taxon>
        <taxon>Grus</taxon>
    </lineage>
</organism>
<name>A0ABC9YCJ3_GRUJA</name>
<dbReference type="InterPro" id="IPR041577">
    <property type="entry name" value="RT_RNaseH_2"/>
</dbReference>
<dbReference type="PRINTS" id="PR01345">
    <property type="entry name" value="CERVTRCPTASE"/>
</dbReference>
<evidence type="ECO:0000256" key="2">
    <source>
        <dbReference type="ARBA" id="ARBA00012180"/>
    </source>
</evidence>
<dbReference type="Pfam" id="PF17919">
    <property type="entry name" value="RT_RNaseH_2"/>
    <property type="match status" value="1"/>
</dbReference>
<dbReference type="EC" id="3.1.26.4" evidence="2"/>
<dbReference type="Proteomes" id="UP001623348">
    <property type="component" value="Unassembled WGS sequence"/>
</dbReference>
<dbReference type="PANTHER" id="PTHR33064">
    <property type="entry name" value="POL PROTEIN"/>
    <property type="match status" value="1"/>
</dbReference>
<evidence type="ECO:0000259" key="4">
    <source>
        <dbReference type="Pfam" id="PF17919"/>
    </source>
</evidence>
<dbReference type="InterPro" id="IPR051320">
    <property type="entry name" value="Viral_Replic_Matur_Polypro"/>
</dbReference>
<dbReference type="Pfam" id="PF00078">
    <property type="entry name" value="RVT_1"/>
    <property type="match status" value="1"/>
</dbReference>
<reference evidence="5 6" key="1">
    <citation type="submission" date="2024-06" db="EMBL/GenBank/DDBJ databases">
        <title>The draft genome of Grus japonensis, version 3.</title>
        <authorList>
            <person name="Nabeshima K."/>
            <person name="Suzuki S."/>
            <person name="Onuma M."/>
        </authorList>
    </citation>
    <scope>NUCLEOTIDE SEQUENCE [LARGE SCALE GENOMIC DNA]</scope>
    <source>
        <strain evidence="5 6">451A</strain>
    </source>
</reference>
<gene>
    <name evidence="5" type="ORF">GRJ2_003195800</name>
</gene>
<proteinExistence type="inferred from homology"/>
<dbReference type="SUPFAM" id="SSF56672">
    <property type="entry name" value="DNA/RNA polymerases"/>
    <property type="match status" value="1"/>
</dbReference>
<dbReference type="Gene3D" id="3.30.70.270">
    <property type="match status" value="2"/>
</dbReference>
<feature type="domain" description="Reverse transcriptase/retrotransposon-derived protein RNase H-like" evidence="4">
    <location>
        <begin position="284"/>
        <end position="378"/>
    </location>
</feature>
<dbReference type="PANTHER" id="PTHR33064:SF29">
    <property type="entry name" value="PEPTIDASE A2 DOMAIN-CONTAINING PROTEIN-RELATED"/>
    <property type="match status" value="1"/>
</dbReference>
<feature type="domain" description="Reverse transcriptase" evidence="3">
    <location>
        <begin position="138"/>
        <end position="220"/>
    </location>
</feature>
<dbReference type="FunFam" id="3.30.70.270:FF:000020">
    <property type="entry name" value="Transposon Tf2-6 polyprotein-like Protein"/>
    <property type="match status" value="1"/>
</dbReference>
<dbReference type="InterPro" id="IPR043502">
    <property type="entry name" value="DNA/RNA_pol_sf"/>
</dbReference>
<dbReference type="EMBL" id="BAAFJT010000200">
    <property type="protein sequence ID" value="GAB0207302.1"/>
    <property type="molecule type" value="Genomic_DNA"/>
</dbReference>
<dbReference type="InterPro" id="IPR043128">
    <property type="entry name" value="Rev_trsase/Diguanyl_cyclase"/>
</dbReference>
<comment type="caution">
    <text evidence="5">The sequence shown here is derived from an EMBL/GenBank/DDBJ whole genome shotgun (WGS) entry which is preliminary data.</text>
</comment>
<evidence type="ECO:0000259" key="3">
    <source>
        <dbReference type="Pfam" id="PF00078"/>
    </source>
</evidence>
<dbReference type="AlphaFoldDB" id="A0ABC9YCJ3"/>
<comment type="similarity">
    <text evidence="1">Belongs to the beta type-B retroviral polymerase family. HERV class-II K(HML-2) pol subfamily.</text>
</comment>
<sequence length="389" mass="43603">MKFNKAKCKVLHMGRGNFKYNYRLGGEWIESSPEEKDLGVLVDEKLNMSQQCALAAQKAKHILGCIKTSVTSRSREVILPLYSCLVRPHLEYCIQLWGPQYRRDMELLERKLLENRLPTEDQGEVNLLESQLSPIEECRCIGWKHSPTICHGVIQTALEKGEAPEHLQYIDDIIVWGNTAAEEVSEKGKKIIQILLQAGFTIKGGKVKGPVQEIQFLGIRWQDGCRQIPMDIINKTAAMSPPTNKKETQAFLGVVGFWRMHIPNYSLIVSPLYHVTRKKNDFKWGPEQGQAFEQIKQEIVHAVALGPVRAGPDVKNVLYTAAGENGPTCSLWQKAPGETRGRPLGFWSQGYRGSEARYTPTEKEILAACEGVRAASEVIGTEAQLLLAP</sequence>
<dbReference type="GO" id="GO:0004523">
    <property type="term" value="F:RNA-DNA hybrid ribonuclease activity"/>
    <property type="evidence" value="ECO:0007669"/>
    <property type="project" value="UniProtKB-EC"/>
</dbReference>
<evidence type="ECO:0000256" key="1">
    <source>
        <dbReference type="ARBA" id="ARBA00010879"/>
    </source>
</evidence>
<evidence type="ECO:0000313" key="6">
    <source>
        <dbReference type="Proteomes" id="UP001623348"/>
    </source>
</evidence>
<evidence type="ECO:0000313" key="5">
    <source>
        <dbReference type="EMBL" id="GAB0207302.1"/>
    </source>
</evidence>
<accession>A0ABC9YCJ3</accession>